<dbReference type="Gramene" id="Ma05_t04760.3">
    <property type="protein sequence ID" value="Ma05_p04760.3"/>
    <property type="gene ID" value="Ma05_g04760"/>
</dbReference>
<dbReference type="EnsemblPlants" id="Ma05_t04760.3">
    <property type="protein sequence ID" value="Ma05_p04760.3"/>
    <property type="gene ID" value="Ma05_g04760"/>
</dbReference>
<organism evidence="3 4">
    <name type="scientific">Musa acuminata subsp. malaccensis</name>
    <name type="common">Wild banana</name>
    <name type="synonym">Musa malaccensis</name>
    <dbReference type="NCBI Taxonomy" id="214687"/>
    <lineage>
        <taxon>Eukaryota</taxon>
        <taxon>Viridiplantae</taxon>
        <taxon>Streptophyta</taxon>
        <taxon>Embryophyta</taxon>
        <taxon>Tracheophyta</taxon>
        <taxon>Spermatophyta</taxon>
        <taxon>Magnoliopsida</taxon>
        <taxon>Liliopsida</taxon>
        <taxon>Zingiberales</taxon>
        <taxon>Musaceae</taxon>
        <taxon>Musa</taxon>
    </lineage>
</organism>
<dbReference type="PANTHER" id="PTHR36361:SF1">
    <property type="entry name" value="PROTEIN APEM9"/>
    <property type="match status" value="1"/>
</dbReference>
<dbReference type="OMA" id="FGNTRFS"/>
<dbReference type="OrthoDB" id="1919407at2759"/>
<dbReference type="Proteomes" id="UP000012960">
    <property type="component" value="Unplaced"/>
</dbReference>
<sequence>MALLTVSAIWNEIDLSESYLVCCMFKEAASLASSTVHRVRSTPFADAVDDVQMAEMMESAGMVFVQSMKELGRTQELFVELRELFGSVETIPVQVFLTGYHKSVIQLYPSYFSKFVSSLLFYLLMCGDLNRVSFFSITRNDAVMNCRACMQISERFTSNLRAIFEEFLSKWKYVDGGIYVWTVAEPESSSDKVGMKQPIMGAKNYLEIAEVYTITVLGMVLCSPDLAISWTEKAELPDESRQVLLRRLHSLVSAKNSSSHSNLGGGLRPEQAHSLSSSTSGSTFSGNEAYPEAMKQELHSAGGRSMGGLFKTVRPSIRNILEQISCCFWWFRTIHLKFGNVHLVLPSGKQMLVCSLIVLTYYILRRKGTILKRSVATQAAAIKRALVDAWQLAFSVQVNPLAAIQQLPSAPHGSMQ</sequence>
<evidence type="ECO:0000256" key="1">
    <source>
        <dbReference type="SAM" id="MobiDB-lite"/>
    </source>
</evidence>
<reference evidence="3" key="2">
    <citation type="submission" date="2021-05" db="UniProtKB">
        <authorList>
            <consortium name="EnsemblPlants"/>
        </authorList>
    </citation>
    <scope>IDENTIFICATION</scope>
    <source>
        <strain evidence="3">subsp. malaccensis</strain>
    </source>
</reference>
<dbReference type="PANTHER" id="PTHR36361">
    <property type="entry name" value="PROTEIN APEM9"/>
    <property type="match status" value="1"/>
</dbReference>
<name>A0A804J0Z1_MUSAM</name>
<feature type="region of interest" description="Disordered" evidence="1">
    <location>
        <begin position="256"/>
        <end position="286"/>
    </location>
</feature>
<dbReference type="EMBL" id="HG996470">
    <property type="protein sequence ID" value="CAG1837537.1"/>
    <property type="molecule type" value="Genomic_DNA"/>
</dbReference>
<evidence type="ECO:0000313" key="4">
    <source>
        <dbReference type="Proteomes" id="UP000012960"/>
    </source>
</evidence>
<dbReference type="AlphaFoldDB" id="A0A804J0Z1"/>
<evidence type="ECO:0000313" key="2">
    <source>
        <dbReference type="EMBL" id="CAG1837537.1"/>
    </source>
</evidence>
<reference evidence="2" key="1">
    <citation type="submission" date="2021-03" db="EMBL/GenBank/DDBJ databases">
        <authorList>
            <consortium name="Genoscope - CEA"/>
            <person name="William W."/>
        </authorList>
    </citation>
    <scope>NUCLEOTIDE SEQUENCE</scope>
    <source>
        <strain evidence="2">Doubled-haploid Pahang</strain>
    </source>
</reference>
<dbReference type="InterPro" id="IPR034571">
    <property type="entry name" value="APEM9"/>
</dbReference>
<feature type="compositionally biased region" description="Low complexity" evidence="1">
    <location>
        <begin position="274"/>
        <end position="286"/>
    </location>
</feature>
<accession>A0A804J0Z1</accession>
<gene>
    <name evidence="2" type="ORF">GSMUA_257140.1</name>
</gene>
<dbReference type="FunCoup" id="A0A804J0Z1">
    <property type="interactions" value="3483"/>
</dbReference>
<dbReference type="GO" id="GO:0015919">
    <property type="term" value="P:peroxisomal membrane transport"/>
    <property type="evidence" value="ECO:0007669"/>
    <property type="project" value="InterPro"/>
</dbReference>
<dbReference type="KEGG" id="mus:103983973"/>
<evidence type="ECO:0000313" key="3">
    <source>
        <dbReference type="EnsemblPlants" id="Ma05_p04760.3"/>
    </source>
</evidence>
<keyword evidence="4" id="KW-1185">Reference proteome</keyword>
<protein>
    <submittedName>
        <fullName evidence="2">(wild Malaysian banana) hypothetical protein</fullName>
    </submittedName>
</protein>
<proteinExistence type="predicted"/>